<dbReference type="InterPro" id="IPR020904">
    <property type="entry name" value="Sc_DH/Rdtase_CS"/>
</dbReference>
<dbReference type="Gene3D" id="3.40.50.720">
    <property type="entry name" value="NAD(P)-binding Rossmann-like Domain"/>
    <property type="match status" value="1"/>
</dbReference>
<dbReference type="InterPro" id="IPR057326">
    <property type="entry name" value="KR_dom"/>
</dbReference>
<accession>A0A228IJM3</accession>
<dbReference type="Pfam" id="PF00106">
    <property type="entry name" value="adh_short"/>
    <property type="match status" value="1"/>
</dbReference>
<dbReference type="EMBL" id="NKFA01000008">
    <property type="protein sequence ID" value="OXI42392.1"/>
    <property type="molecule type" value="Genomic_DNA"/>
</dbReference>
<dbReference type="SUPFAM" id="SSF51735">
    <property type="entry name" value="NAD(P)-binding Rossmann-fold domains"/>
    <property type="match status" value="1"/>
</dbReference>
<comment type="caution">
    <text evidence="5">The sequence shown here is derived from an EMBL/GenBank/DDBJ whole genome shotgun (WGS) entry which is preliminary data.</text>
</comment>
<dbReference type="PANTHER" id="PTHR42901:SF1">
    <property type="entry name" value="ALCOHOL DEHYDROGENASE"/>
    <property type="match status" value="1"/>
</dbReference>
<feature type="domain" description="Ketoreductase" evidence="4">
    <location>
        <begin position="7"/>
        <end position="187"/>
    </location>
</feature>
<gene>
    <name evidence="5" type="ORF">CFB84_24575</name>
</gene>
<dbReference type="InterPro" id="IPR002347">
    <property type="entry name" value="SDR_fam"/>
</dbReference>
<evidence type="ECO:0000313" key="6">
    <source>
        <dbReference type="Proteomes" id="UP000214600"/>
    </source>
</evidence>
<reference evidence="5 6" key="2">
    <citation type="submission" date="2017-08" db="EMBL/GenBank/DDBJ databases">
        <title>WGS of novel Burkholderia cepaca complex species.</title>
        <authorList>
            <person name="Lipuma J."/>
            <person name="Spilker T."/>
        </authorList>
    </citation>
    <scope>NUCLEOTIDE SEQUENCE [LARGE SCALE GENOMIC DNA]</scope>
    <source>
        <strain evidence="5 6">AU17325</strain>
    </source>
</reference>
<comment type="similarity">
    <text evidence="1 3">Belongs to the short-chain dehydrogenases/reductases (SDR) family.</text>
</comment>
<dbReference type="PRINTS" id="PR00080">
    <property type="entry name" value="SDRFAMILY"/>
</dbReference>
<dbReference type="GO" id="GO:0016491">
    <property type="term" value="F:oxidoreductase activity"/>
    <property type="evidence" value="ECO:0007669"/>
    <property type="project" value="UniProtKB-KW"/>
</dbReference>
<dbReference type="AlphaFoldDB" id="A0A228IJM3"/>
<evidence type="ECO:0000256" key="2">
    <source>
        <dbReference type="ARBA" id="ARBA00023002"/>
    </source>
</evidence>
<dbReference type="SMART" id="SM00822">
    <property type="entry name" value="PKS_KR"/>
    <property type="match status" value="1"/>
</dbReference>
<dbReference type="RefSeq" id="WP_043179747.1">
    <property type="nucleotide sequence ID" value="NZ_NKFA01000008.1"/>
</dbReference>
<evidence type="ECO:0000256" key="3">
    <source>
        <dbReference type="RuleBase" id="RU000363"/>
    </source>
</evidence>
<keyword evidence="2" id="KW-0560">Oxidoreductase</keyword>
<dbReference type="PRINTS" id="PR00081">
    <property type="entry name" value="GDHRDH"/>
</dbReference>
<dbReference type="CDD" id="cd05233">
    <property type="entry name" value="SDR_c"/>
    <property type="match status" value="1"/>
</dbReference>
<sequence>MKQEDRGVIVVTGASSGIGAVYADRLAARGYDLILVARRRERLTALADRLRSAYGCDAQAVAADLSSHDGVAQVEALIDGTADFAGIVNAAGLGALGLSVSVDPAAVDTMIRVNVLALTRLSLAAARRCSAAGRGMIVNIGSIVTLMPVPGAGGYSGSKAYVLNFTRSLHAELAPRGVAVQAVMPGPVRTAFFGNAAAPFPDSLFMTPETLVDTALHALDHEESVCFPTLHDLGAWQQFDGARGTLLHAVTRDGQPAARYSAI</sequence>
<protein>
    <submittedName>
        <fullName evidence="5">SDR family oxidoreductase</fullName>
    </submittedName>
</protein>
<proteinExistence type="inferred from homology"/>
<dbReference type="PIRSF" id="PIRSF000126">
    <property type="entry name" value="11-beta-HSD1"/>
    <property type="match status" value="1"/>
</dbReference>
<dbReference type="InterPro" id="IPR036291">
    <property type="entry name" value="NAD(P)-bd_dom_sf"/>
</dbReference>
<evidence type="ECO:0000256" key="1">
    <source>
        <dbReference type="ARBA" id="ARBA00006484"/>
    </source>
</evidence>
<evidence type="ECO:0000259" key="4">
    <source>
        <dbReference type="SMART" id="SM00822"/>
    </source>
</evidence>
<dbReference type="PANTHER" id="PTHR42901">
    <property type="entry name" value="ALCOHOL DEHYDROGENASE"/>
    <property type="match status" value="1"/>
</dbReference>
<dbReference type="OrthoDB" id="9810734at2"/>
<organism evidence="5 6">
    <name type="scientific">Burkholderia aenigmatica</name>
    <dbReference type="NCBI Taxonomy" id="2015348"/>
    <lineage>
        <taxon>Bacteria</taxon>
        <taxon>Pseudomonadati</taxon>
        <taxon>Pseudomonadota</taxon>
        <taxon>Betaproteobacteria</taxon>
        <taxon>Burkholderiales</taxon>
        <taxon>Burkholderiaceae</taxon>
        <taxon>Burkholderia</taxon>
        <taxon>Burkholderia cepacia complex</taxon>
    </lineage>
</organism>
<dbReference type="PROSITE" id="PS00061">
    <property type="entry name" value="ADH_SHORT"/>
    <property type="match status" value="1"/>
</dbReference>
<evidence type="ECO:0000313" key="5">
    <source>
        <dbReference type="EMBL" id="OXI42392.1"/>
    </source>
</evidence>
<reference evidence="6" key="1">
    <citation type="submission" date="2017-06" db="EMBL/GenBank/DDBJ databases">
        <authorList>
            <person name="LiPuma J."/>
            <person name="Spilker T."/>
        </authorList>
    </citation>
    <scope>NUCLEOTIDE SEQUENCE [LARGE SCALE GENOMIC DNA]</scope>
    <source>
        <strain evidence="6">AU17325</strain>
    </source>
</reference>
<dbReference type="Proteomes" id="UP000214600">
    <property type="component" value="Unassembled WGS sequence"/>
</dbReference>
<name>A0A228IJM3_9BURK</name>